<dbReference type="PANTHER" id="PTHR40088">
    <property type="entry name" value="PECTATE LYASE (EUROFUNG)"/>
    <property type="match status" value="1"/>
</dbReference>
<dbReference type="Gene3D" id="2.60.40.1180">
    <property type="entry name" value="Golgi alpha-mannosidase II"/>
    <property type="match status" value="1"/>
</dbReference>
<dbReference type="Gene3D" id="2.160.20.10">
    <property type="entry name" value="Single-stranded right-handed beta-helix, Pectin lyase-like"/>
    <property type="match status" value="1"/>
</dbReference>
<evidence type="ECO:0000256" key="3">
    <source>
        <dbReference type="ARBA" id="ARBA00022729"/>
    </source>
</evidence>
<evidence type="ECO:0000256" key="2">
    <source>
        <dbReference type="ARBA" id="ARBA00022525"/>
    </source>
</evidence>
<gene>
    <name evidence="7" type="ORF">GCM10022410_08000</name>
</gene>
<evidence type="ECO:0000313" key="8">
    <source>
        <dbReference type="Proteomes" id="UP001501734"/>
    </source>
</evidence>
<evidence type="ECO:0000259" key="4">
    <source>
        <dbReference type="Pfam" id="PF07602"/>
    </source>
</evidence>
<dbReference type="SUPFAM" id="SSF51126">
    <property type="entry name" value="Pectin lyase-like"/>
    <property type="match status" value="1"/>
</dbReference>
<evidence type="ECO:0000259" key="6">
    <source>
        <dbReference type="Pfam" id="PF21258"/>
    </source>
</evidence>
<evidence type="ECO:0008006" key="9">
    <source>
        <dbReference type="Google" id="ProtNLM"/>
    </source>
</evidence>
<dbReference type="InterPro" id="IPR052052">
    <property type="entry name" value="Polysaccharide_Lyase_9"/>
</dbReference>
<dbReference type="InterPro" id="IPR011050">
    <property type="entry name" value="Pectin_lyase_fold/virulence"/>
</dbReference>
<evidence type="ECO:0000259" key="5">
    <source>
        <dbReference type="Pfam" id="PF13229"/>
    </source>
</evidence>
<name>A0ABP7VBJ1_9BACI</name>
<dbReference type="Pfam" id="PF13229">
    <property type="entry name" value="Beta_helix"/>
    <property type="match status" value="1"/>
</dbReference>
<dbReference type="InterPro" id="IPR039448">
    <property type="entry name" value="Beta_helix"/>
</dbReference>
<comment type="caution">
    <text evidence="7">The sequence shown here is derived from an EMBL/GenBank/DDBJ whole genome shotgun (WGS) entry which is preliminary data.</text>
</comment>
<keyword evidence="2" id="KW-0964">Secreted</keyword>
<evidence type="ECO:0000256" key="1">
    <source>
        <dbReference type="ARBA" id="ARBA00004613"/>
    </source>
</evidence>
<dbReference type="Proteomes" id="UP001501734">
    <property type="component" value="Unassembled WGS sequence"/>
</dbReference>
<keyword evidence="8" id="KW-1185">Reference proteome</keyword>
<dbReference type="InterPro" id="IPR049169">
    <property type="entry name" value="Glyco_hydro_120_ins"/>
</dbReference>
<sequence length="640" mass="72808">MTFEYHVAKNGSDLGKGTKQDPFLTINKAASVAVAGDTVIVHEGEYREWVNPQHPGLSEWRRITYQSAEGEKVVIKGSEQIDTWEQLDGTVWKVVIPNEFFGSYNPYKEEIFGDWIVDNKNRHLGEVYLNGKSFYEVPTLDEVKNPVKQTEVVDHWTRKTVPMHDPEQTVYTWYTEVDLENTTIYANFHEYNPNEELTEINVRKTVFFPEKTGMDYITVRGFEMAHAATPWTPPTADQPGLIGPHWSKGWIIEDNIVHDAKTSGISLGKEISTGDNHFSKRKDKPGYHYQIETIFAAHKQGWSKELVGSHIVRNNVIYDCGQNGVVGHLGCIFSEIYNNHIYNIAMKRQFWGHEIGGIKLHAPIDTHIHNNRIHDTSLGIWLDWQLQGTRVSHNIFYRNNRDLFVEVTSGPFMIDHNILTADYALDNHAQGGAYINNIVRGNMVHRKMLDRSTPYHEPHSTDIKGTAPVYGGDDRWYNNIFVGAEGLDEVGTAHYKGYTTSLEEYISKIYDTTGADHSAFNVVEQPVYINDNAYLNGATAFEREETNLVSDFDPEFQLVEEGNEVYLELTLPENFEDFKGDVHSTSTLNRVRLTDVEFEKPHGGELVLDTDLLGEVKEGKTVLGPLSNLKAGKNRIKVWG</sequence>
<dbReference type="EMBL" id="BAABDL010000043">
    <property type="protein sequence ID" value="GAA4063683.1"/>
    <property type="molecule type" value="Genomic_DNA"/>
</dbReference>
<dbReference type="RefSeq" id="WP_344910568.1">
    <property type="nucleotide sequence ID" value="NZ_BAABDL010000043.1"/>
</dbReference>
<dbReference type="InterPro" id="IPR012334">
    <property type="entry name" value="Pectin_lyas_fold"/>
</dbReference>
<keyword evidence="3" id="KW-0732">Signal</keyword>
<reference evidence="8" key="1">
    <citation type="journal article" date="2019" name="Int. J. Syst. Evol. Microbiol.">
        <title>The Global Catalogue of Microorganisms (GCM) 10K type strain sequencing project: providing services to taxonomists for standard genome sequencing and annotation.</title>
        <authorList>
            <consortium name="The Broad Institute Genomics Platform"/>
            <consortium name="The Broad Institute Genome Sequencing Center for Infectious Disease"/>
            <person name="Wu L."/>
            <person name="Ma J."/>
        </authorList>
    </citation>
    <scope>NUCLEOTIDE SEQUENCE [LARGE SCALE GENOMIC DNA]</scope>
    <source>
        <strain evidence="8">JCM 17250</strain>
    </source>
</reference>
<dbReference type="Pfam" id="PF21258">
    <property type="entry name" value="Glyco_hydro_120_ins"/>
    <property type="match status" value="1"/>
</dbReference>
<protein>
    <recommendedName>
        <fullName evidence="9">Right handed beta helix domain-containing protein</fullName>
    </recommendedName>
</protein>
<organism evidence="7 8">
    <name type="scientific">Amphibacillus indicireducens</name>
    <dbReference type="NCBI Taxonomy" id="1076330"/>
    <lineage>
        <taxon>Bacteria</taxon>
        <taxon>Bacillati</taxon>
        <taxon>Bacillota</taxon>
        <taxon>Bacilli</taxon>
        <taxon>Bacillales</taxon>
        <taxon>Bacillaceae</taxon>
        <taxon>Amphibacillus</taxon>
    </lineage>
</organism>
<dbReference type="InterPro" id="IPR011459">
    <property type="entry name" value="DUF1565"/>
</dbReference>
<comment type="subcellular location">
    <subcellularLocation>
        <location evidence="1">Secreted</location>
    </subcellularLocation>
</comment>
<proteinExistence type="predicted"/>
<evidence type="ECO:0000313" key="7">
    <source>
        <dbReference type="EMBL" id="GAA4063683.1"/>
    </source>
</evidence>
<accession>A0ABP7VBJ1</accession>
<dbReference type="InterPro" id="IPR013780">
    <property type="entry name" value="Glyco_hydro_b"/>
</dbReference>
<dbReference type="Pfam" id="PF07602">
    <property type="entry name" value="DUF1565"/>
    <property type="match status" value="1"/>
</dbReference>
<dbReference type="PANTHER" id="PTHR40088:SF2">
    <property type="entry name" value="SECRETED SUGAR HYDROLASE"/>
    <property type="match status" value="1"/>
</dbReference>
<feature type="domain" description="DUF1565" evidence="4">
    <location>
        <begin position="10"/>
        <end position="50"/>
    </location>
</feature>
<feature type="domain" description="Right handed beta helix" evidence="5">
    <location>
        <begin position="308"/>
        <end position="441"/>
    </location>
</feature>
<feature type="domain" description="Glycoside hydrolase 120 insertion" evidence="6">
    <location>
        <begin position="81"/>
        <end position="200"/>
    </location>
</feature>